<dbReference type="AlphaFoldDB" id="A0A137PD90"/>
<name>A0A137PD90_CONC2</name>
<sequence length="148" mass="17617">MNCLICFDTWVYYMEYTVDQDKYYNLANLLDFIISLLFLLIEIAVNSHIIYRLCSKVINQTNPYYKVIVAKLVCVLILYLILDIVLMTLDITNNQMYACFFWGIDYSFKIQMETLCLGKIRDMIVTMEHYENSGPRRNSRAIDELWPF</sequence>
<accession>A0A137PD90</accession>
<keyword evidence="1" id="KW-0812">Transmembrane</keyword>
<feature type="transmembrane region" description="Helical" evidence="1">
    <location>
        <begin position="32"/>
        <end position="51"/>
    </location>
</feature>
<keyword evidence="1" id="KW-0472">Membrane</keyword>
<evidence type="ECO:0000313" key="2">
    <source>
        <dbReference type="EMBL" id="KXN72964.1"/>
    </source>
</evidence>
<keyword evidence="3" id="KW-1185">Reference proteome</keyword>
<dbReference type="Proteomes" id="UP000070444">
    <property type="component" value="Unassembled WGS sequence"/>
</dbReference>
<feature type="transmembrane region" description="Helical" evidence="1">
    <location>
        <begin position="63"/>
        <end position="89"/>
    </location>
</feature>
<reference evidence="2 3" key="1">
    <citation type="journal article" date="2015" name="Genome Biol. Evol.">
        <title>Phylogenomic analyses indicate that early fungi evolved digesting cell walls of algal ancestors of land plants.</title>
        <authorList>
            <person name="Chang Y."/>
            <person name="Wang S."/>
            <person name="Sekimoto S."/>
            <person name="Aerts A.L."/>
            <person name="Choi C."/>
            <person name="Clum A."/>
            <person name="LaButti K.M."/>
            <person name="Lindquist E.A."/>
            <person name="Yee Ngan C."/>
            <person name="Ohm R.A."/>
            <person name="Salamov A.A."/>
            <person name="Grigoriev I.V."/>
            <person name="Spatafora J.W."/>
            <person name="Berbee M.L."/>
        </authorList>
    </citation>
    <scope>NUCLEOTIDE SEQUENCE [LARGE SCALE GENOMIC DNA]</scope>
    <source>
        <strain evidence="2 3">NRRL 28638</strain>
    </source>
</reference>
<gene>
    <name evidence="2" type="ORF">CONCODRAFT_4109</name>
</gene>
<proteinExistence type="predicted"/>
<evidence type="ECO:0000256" key="1">
    <source>
        <dbReference type="SAM" id="Phobius"/>
    </source>
</evidence>
<evidence type="ECO:0000313" key="3">
    <source>
        <dbReference type="Proteomes" id="UP000070444"/>
    </source>
</evidence>
<protein>
    <submittedName>
        <fullName evidence="2">Uncharacterized protein</fullName>
    </submittedName>
</protein>
<dbReference type="EMBL" id="KQ964443">
    <property type="protein sequence ID" value="KXN72964.1"/>
    <property type="molecule type" value="Genomic_DNA"/>
</dbReference>
<organism evidence="2 3">
    <name type="scientific">Conidiobolus coronatus (strain ATCC 28846 / CBS 209.66 / NRRL 28638)</name>
    <name type="common">Delacroixia coronata</name>
    <dbReference type="NCBI Taxonomy" id="796925"/>
    <lineage>
        <taxon>Eukaryota</taxon>
        <taxon>Fungi</taxon>
        <taxon>Fungi incertae sedis</taxon>
        <taxon>Zoopagomycota</taxon>
        <taxon>Entomophthoromycotina</taxon>
        <taxon>Entomophthoromycetes</taxon>
        <taxon>Entomophthorales</taxon>
        <taxon>Ancylistaceae</taxon>
        <taxon>Conidiobolus</taxon>
    </lineage>
</organism>
<keyword evidence="1" id="KW-1133">Transmembrane helix</keyword>